<dbReference type="RefSeq" id="WP_368861693.1">
    <property type="nucleotide sequence ID" value="NZ_JAGSOG010000254.1"/>
</dbReference>
<protein>
    <submittedName>
        <fullName evidence="2">Uncharacterized protein</fullName>
    </submittedName>
</protein>
<proteinExistence type="predicted"/>
<reference evidence="2" key="1">
    <citation type="submission" date="2021-04" db="EMBL/GenBank/DDBJ databases">
        <title>Genome based classification of Actinospica acidithermotolerans sp. nov., an actinobacterium isolated from an Indonesian hot spring.</title>
        <authorList>
            <person name="Kusuma A.B."/>
            <person name="Putra K.E."/>
            <person name="Nafisah S."/>
            <person name="Loh J."/>
            <person name="Nouioui I."/>
            <person name="Goodfellow M."/>
        </authorList>
    </citation>
    <scope>NUCLEOTIDE SEQUENCE</scope>
    <source>
        <strain evidence="2">CSCA 57</strain>
    </source>
</reference>
<accession>A0A941IS40</accession>
<keyword evidence="3" id="KW-1185">Reference proteome</keyword>
<organism evidence="2 3">
    <name type="scientific">Actinospica durhamensis</name>
    <dbReference type="NCBI Taxonomy" id="1508375"/>
    <lineage>
        <taxon>Bacteria</taxon>
        <taxon>Bacillati</taxon>
        <taxon>Actinomycetota</taxon>
        <taxon>Actinomycetes</taxon>
        <taxon>Catenulisporales</taxon>
        <taxon>Actinospicaceae</taxon>
        <taxon>Actinospica</taxon>
    </lineage>
</organism>
<name>A0A941IS40_9ACTN</name>
<evidence type="ECO:0000313" key="2">
    <source>
        <dbReference type="EMBL" id="MBR7838064.1"/>
    </source>
</evidence>
<dbReference type="AlphaFoldDB" id="A0A941IS40"/>
<dbReference type="EMBL" id="JAGSOG010000254">
    <property type="protein sequence ID" value="MBR7838064.1"/>
    <property type="molecule type" value="Genomic_DNA"/>
</dbReference>
<dbReference type="Proteomes" id="UP000675781">
    <property type="component" value="Unassembled WGS sequence"/>
</dbReference>
<comment type="caution">
    <text evidence="2">The sequence shown here is derived from an EMBL/GenBank/DDBJ whole genome shotgun (WGS) entry which is preliminary data.</text>
</comment>
<feature type="non-terminal residue" evidence="2">
    <location>
        <position position="1"/>
    </location>
</feature>
<feature type="region of interest" description="Disordered" evidence="1">
    <location>
        <begin position="1"/>
        <end position="42"/>
    </location>
</feature>
<evidence type="ECO:0000313" key="3">
    <source>
        <dbReference type="Proteomes" id="UP000675781"/>
    </source>
</evidence>
<sequence>VTASAATAPAKPATAAKTTAAKATTTAKPAATTTTTAQPAAKIETKAANPFAGATLSQLEPTGTVGTQSHITLSSTQQANAATIVQAAENLHLSPYAATIAVATSMQESKLQNLNVAVDHDSLGLFQQRPSTGWGTPTQLENPTYAATAFLNSLPSNYQNMSLHTAAQDVQRSFDGYLYAQWEDQAAHIVSSIVNS</sequence>
<gene>
    <name evidence="2" type="ORF">KDL01_32625</name>
</gene>
<evidence type="ECO:0000256" key="1">
    <source>
        <dbReference type="SAM" id="MobiDB-lite"/>
    </source>
</evidence>